<dbReference type="EMBL" id="BAAAJK010000048">
    <property type="protein sequence ID" value="GAA1399691.1"/>
    <property type="molecule type" value="Genomic_DNA"/>
</dbReference>
<feature type="region of interest" description="Disordered" evidence="1">
    <location>
        <begin position="65"/>
        <end position="144"/>
    </location>
</feature>
<evidence type="ECO:0000313" key="3">
    <source>
        <dbReference type="Proteomes" id="UP001501414"/>
    </source>
</evidence>
<proteinExistence type="predicted"/>
<keyword evidence="3" id="KW-1185">Reference proteome</keyword>
<evidence type="ECO:0000256" key="1">
    <source>
        <dbReference type="SAM" id="MobiDB-lite"/>
    </source>
</evidence>
<feature type="compositionally biased region" description="Polar residues" evidence="1">
    <location>
        <begin position="121"/>
        <end position="132"/>
    </location>
</feature>
<protein>
    <submittedName>
        <fullName evidence="2">Uncharacterized protein</fullName>
    </submittedName>
</protein>
<sequence length="144" mass="14729">MRAGDAVLVTAVEDGLEHRVGAENWRAGTAVGRFHTLCGTVIGPVSLTVPAGPPCRVCDVQAGPDRDAAAGHAASSRHRRRRRPLGRREAGPEGTAECTARGAAAREAGAPAAGTRRGSQPDRNPPSSTVISRATRLRPAGAGG</sequence>
<gene>
    <name evidence="2" type="ORF">GCM10009613_55690</name>
</gene>
<reference evidence="3" key="1">
    <citation type="journal article" date="2019" name="Int. J. Syst. Evol. Microbiol.">
        <title>The Global Catalogue of Microorganisms (GCM) 10K type strain sequencing project: providing services to taxonomists for standard genome sequencing and annotation.</title>
        <authorList>
            <consortium name="The Broad Institute Genomics Platform"/>
            <consortium name="The Broad Institute Genome Sequencing Center for Infectious Disease"/>
            <person name="Wu L."/>
            <person name="Ma J."/>
        </authorList>
    </citation>
    <scope>NUCLEOTIDE SEQUENCE [LARGE SCALE GENOMIC DNA]</scope>
    <source>
        <strain evidence="3">JCM 11896</strain>
    </source>
</reference>
<feature type="compositionally biased region" description="Low complexity" evidence="1">
    <location>
        <begin position="92"/>
        <end position="118"/>
    </location>
</feature>
<feature type="compositionally biased region" description="Basic residues" evidence="1">
    <location>
        <begin position="75"/>
        <end position="85"/>
    </location>
</feature>
<evidence type="ECO:0000313" key="2">
    <source>
        <dbReference type="EMBL" id="GAA1399691.1"/>
    </source>
</evidence>
<organism evidence="2 3">
    <name type="scientific">Pseudonocardia kongjuensis</name>
    <dbReference type="NCBI Taxonomy" id="102227"/>
    <lineage>
        <taxon>Bacteria</taxon>
        <taxon>Bacillati</taxon>
        <taxon>Actinomycetota</taxon>
        <taxon>Actinomycetes</taxon>
        <taxon>Pseudonocardiales</taxon>
        <taxon>Pseudonocardiaceae</taxon>
        <taxon>Pseudonocardia</taxon>
    </lineage>
</organism>
<accession>A0ABP4IV86</accession>
<dbReference type="Proteomes" id="UP001501414">
    <property type="component" value="Unassembled WGS sequence"/>
</dbReference>
<comment type="caution">
    <text evidence="2">The sequence shown here is derived from an EMBL/GenBank/DDBJ whole genome shotgun (WGS) entry which is preliminary data.</text>
</comment>
<name>A0ABP4IV86_9PSEU</name>